<feature type="non-terminal residue" evidence="1">
    <location>
        <position position="205"/>
    </location>
</feature>
<dbReference type="EMBL" id="JABSTQ010010625">
    <property type="protein sequence ID" value="KAG0419427.1"/>
    <property type="molecule type" value="Genomic_DNA"/>
</dbReference>
<evidence type="ECO:0000313" key="1">
    <source>
        <dbReference type="EMBL" id="KAG0419427.1"/>
    </source>
</evidence>
<protein>
    <submittedName>
        <fullName evidence="1">Uncharacterized protein</fullName>
    </submittedName>
</protein>
<evidence type="ECO:0000313" key="2">
    <source>
        <dbReference type="Proteomes" id="UP000805193"/>
    </source>
</evidence>
<dbReference type="Proteomes" id="UP000805193">
    <property type="component" value="Unassembled WGS sequence"/>
</dbReference>
<name>A0AC60PHW7_IXOPE</name>
<feature type="non-terminal residue" evidence="1">
    <location>
        <position position="1"/>
    </location>
</feature>
<organism evidence="1 2">
    <name type="scientific">Ixodes persulcatus</name>
    <name type="common">Taiga tick</name>
    <dbReference type="NCBI Taxonomy" id="34615"/>
    <lineage>
        <taxon>Eukaryota</taxon>
        <taxon>Metazoa</taxon>
        <taxon>Ecdysozoa</taxon>
        <taxon>Arthropoda</taxon>
        <taxon>Chelicerata</taxon>
        <taxon>Arachnida</taxon>
        <taxon>Acari</taxon>
        <taxon>Parasitiformes</taxon>
        <taxon>Ixodida</taxon>
        <taxon>Ixodoidea</taxon>
        <taxon>Ixodidae</taxon>
        <taxon>Ixodinae</taxon>
        <taxon>Ixodes</taxon>
    </lineage>
</organism>
<accession>A0AC60PHW7</accession>
<comment type="caution">
    <text evidence="1">The sequence shown here is derived from an EMBL/GenBank/DDBJ whole genome shotgun (WGS) entry which is preliminary data.</text>
</comment>
<proteinExistence type="predicted"/>
<reference evidence="1 2" key="1">
    <citation type="journal article" date="2020" name="Cell">
        <title>Large-Scale Comparative Analyses of Tick Genomes Elucidate Their Genetic Diversity and Vector Capacities.</title>
        <authorList>
            <consortium name="Tick Genome and Microbiome Consortium (TIGMIC)"/>
            <person name="Jia N."/>
            <person name="Wang J."/>
            <person name="Shi W."/>
            <person name="Du L."/>
            <person name="Sun Y."/>
            <person name="Zhan W."/>
            <person name="Jiang J.F."/>
            <person name="Wang Q."/>
            <person name="Zhang B."/>
            <person name="Ji P."/>
            <person name="Bell-Sakyi L."/>
            <person name="Cui X.M."/>
            <person name="Yuan T.T."/>
            <person name="Jiang B.G."/>
            <person name="Yang W.F."/>
            <person name="Lam T.T."/>
            <person name="Chang Q.C."/>
            <person name="Ding S.J."/>
            <person name="Wang X.J."/>
            <person name="Zhu J.G."/>
            <person name="Ruan X.D."/>
            <person name="Zhao L."/>
            <person name="Wei J.T."/>
            <person name="Ye R.Z."/>
            <person name="Que T.C."/>
            <person name="Du C.H."/>
            <person name="Zhou Y.H."/>
            <person name="Cheng J.X."/>
            <person name="Dai P.F."/>
            <person name="Guo W.B."/>
            <person name="Han X.H."/>
            <person name="Huang E.J."/>
            <person name="Li L.F."/>
            <person name="Wei W."/>
            <person name="Gao Y.C."/>
            <person name="Liu J.Z."/>
            <person name="Shao H.Z."/>
            <person name="Wang X."/>
            <person name="Wang C.C."/>
            <person name="Yang T.C."/>
            <person name="Huo Q.B."/>
            <person name="Li W."/>
            <person name="Chen H.Y."/>
            <person name="Chen S.E."/>
            <person name="Zhou L.G."/>
            <person name="Ni X.B."/>
            <person name="Tian J.H."/>
            <person name="Sheng Y."/>
            <person name="Liu T."/>
            <person name="Pan Y.S."/>
            <person name="Xia L.Y."/>
            <person name="Li J."/>
            <person name="Zhao F."/>
            <person name="Cao W.C."/>
        </authorList>
    </citation>
    <scope>NUCLEOTIDE SEQUENCE [LARGE SCALE GENOMIC DNA]</scope>
    <source>
        <strain evidence="1">Iper-2018</strain>
    </source>
</reference>
<keyword evidence="2" id="KW-1185">Reference proteome</keyword>
<gene>
    <name evidence="1" type="ORF">HPB47_004127</name>
</gene>
<sequence length="205" mass="20111">HSGNKAGTYGLKDSDGRFRTVNYAAGANGFTAGVHTNEPGVDGAQSPADVSVSKSPEPAGLAHGVVPGQPGLLGAPVLVPTSPEYPGAGVPVSTGYGTFDASSGSYNFGYAGTAGGGFHTESGDSNGFKKGTYGLNGPDGQLRTVHYVADAGGFRANVQSNEPGVDSSKNPPDVNFGHAGGAISGASLGPPSTGPALAPWAPAPS</sequence>